<dbReference type="EMBL" id="AYZL01000016">
    <property type="protein sequence ID" value="KRN04217.1"/>
    <property type="molecule type" value="Genomic_DNA"/>
</dbReference>
<dbReference type="GO" id="GO:0002949">
    <property type="term" value="P:tRNA threonylcarbamoyladenosine modification"/>
    <property type="evidence" value="ECO:0007669"/>
    <property type="project" value="InterPro"/>
</dbReference>
<comment type="caution">
    <text evidence="2">The sequence shown here is derived from an EMBL/GenBank/DDBJ whole genome shotgun (WGS) entry which is preliminary data.</text>
</comment>
<dbReference type="STRING" id="1423744.FC86_GL000314"/>
<proteinExistence type="predicted"/>
<dbReference type="PATRIC" id="fig|1423744.4.peg.321"/>
<evidence type="ECO:0000313" key="2">
    <source>
        <dbReference type="EMBL" id="KRN04217.1"/>
    </source>
</evidence>
<dbReference type="InterPro" id="IPR022496">
    <property type="entry name" value="T6A_TsaB"/>
</dbReference>
<dbReference type="Pfam" id="PF00814">
    <property type="entry name" value="TsaD"/>
    <property type="match status" value="1"/>
</dbReference>
<gene>
    <name evidence="2" type="ORF">FC86_GL000314</name>
</gene>
<dbReference type="Gene3D" id="3.30.420.40">
    <property type="match status" value="1"/>
</dbReference>
<accession>A0A0R2DJJ1</accession>
<dbReference type="SUPFAM" id="SSF53067">
    <property type="entry name" value="Actin-like ATPase domain"/>
    <property type="match status" value="1"/>
</dbReference>
<sequence length="208" mass="23183">MPTITHILEQENLKLNDIQAVVVAQGPGSYTGVRIGVTAAKTMAKVLNKKLYGVSTLALLARNVLDSEALIVPVIDARNHNFFASAYSVDEEGHYSEQLKEQHIDFEGLVNQLRSKAVKLGKNKLIFVGESLKEQQSEFSDLFSKTEVKIEVAKDNLVHAELAISMLDQLTPENIDLFVPEYLRKTQAETDWAKTNGDHDGNQYVEEV</sequence>
<evidence type="ECO:0000313" key="3">
    <source>
        <dbReference type="Proteomes" id="UP000051378"/>
    </source>
</evidence>
<dbReference type="NCBIfam" id="TIGR03725">
    <property type="entry name" value="T6A_YeaZ"/>
    <property type="match status" value="1"/>
</dbReference>
<dbReference type="InterPro" id="IPR043129">
    <property type="entry name" value="ATPase_NBD"/>
</dbReference>
<feature type="domain" description="Gcp-like" evidence="1">
    <location>
        <begin position="1"/>
        <end position="192"/>
    </location>
</feature>
<evidence type="ECO:0000259" key="1">
    <source>
        <dbReference type="Pfam" id="PF00814"/>
    </source>
</evidence>
<dbReference type="InterPro" id="IPR000905">
    <property type="entry name" value="Gcp-like_dom"/>
</dbReference>
<dbReference type="AlphaFoldDB" id="A0A0R2DJJ1"/>
<reference evidence="2 3" key="1">
    <citation type="journal article" date="2015" name="Genome Announc.">
        <title>Expanding the biotechnology potential of lactobacilli through comparative genomics of 213 strains and associated genera.</title>
        <authorList>
            <person name="Sun Z."/>
            <person name="Harris H.M."/>
            <person name="McCann A."/>
            <person name="Guo C."/>
            <person name="Argimon S."/>
            <person name="Zhang W."/>
            <person name="Yang X."/>
            <person name="Jeffery I.B."/>
            <person name="Cooney J.C."/>
            <person name="Kagawa T.F."/>
            <person name="Liu W."/>
            <person name="Song Y."/>
            <person name="Salvetti E."/>
            <person name="Wrobel A."/>
            <person name="Rasinkangas P."/>
            <person name="Parkhill J."/>
            <person name="Rea M.C."/>
            <person name="O'Sullivan O."/>
            <person name="Ritari J."/>
            <person name="Douillard F.P."/>
            <person name="Paul Ross R."/>
            <person name="Yang R."/>
            <person name="Briner A.E."/>
            <person name="Felis G.E."/>
            <person name="de Vos W.M."/>
            <person name="Barrangou R."/>
            <person name="Klaenhammer T.R."/>
            <person name="Caufield P.W."/>
            <person name="Cui Y."/>
            <person name="Zhang H."/>
            <person name="O'Toole P.W."/>
        </authorList>
    </citation>
    <scope>NUCLEOTIDE SEQUENCE [LARGE SCALE GENOMIC DNA]</scope>
    <source>
        <strain evidence="2 3">DSM 23037</strain>
    </source>
</reference>
<organism evidence="2 3">
    <name type="scientific">Holzapfeliella floricola DSM 23037 = JCM 16512</name>
    <dbReference type="NCBI Taxonomy" id="1423744"/>
    <lineage>
        <taxon>Bacteria</taxon>
        <taxon>Bacillati</taxon>
        <taxon>Bacillota</taxon>
        <taxon>Bacilli</taxon>
        <taxon>Lactobacillales</taxon>
        <taxon>Lactobacillaceae</taxon>
        <taxon>Holzapfeliella</taxon>
    </lineage>
</organism>
<name>A0A0R2DJJ1_9LACO</name>
<dbReference type="Proteomes" id="UP000051378">
    <property type="component" value="Unassembled WGS sequence"/>
</dbReference>
<protein>
    <recommendedName>
        <fullName evidence="1">Gcp-like domain-containing protein</fullName>
    </recommendedName>
</protein>
<keyword evidence="3" id="KW-1185">Reference proteome</keyword>